<protein>
    <recommendedName>
        <fullName evidence="4 8">3-deoxy-D-manno-octulosonic acid transferase</fullName>
        <shortName evidence="8">Kdo transferase</shortName>
        <ecNumber evidence="3 8">2.4.99.12</ecNumber>
    </recommendedName>
    <alternativeName>
        <fullName evidence="6 8">Lipid IV(A) 3-deoxy-D-manno-octulosonic acid transferase</fullName>
    </alternativeName>
</protein>
<proteinExistence type="inferred from homology"/>
<evidence type="ECO:0000256" key="1">
    <source>
        <dbReference type="ARBA" id="ARBA00003394"/>
    </source>
</evidence>
<evidence type="ECO:0000313" key="11">
    <source>
        <dbReference type="Proteomes" id="UP001237448"/>
    </source>
</evidence>
<dbReference type="RefSeq" id="WP_307424157.1">
    <property type="nucleotide sequence ID" value="NZ_JAUSVK010000001.1"/>
</dbReference>
<dbReference type="InterPro" id="IPR038107">
    <property type="entry name" value="Glycos_transf_N_sf"/>
</dbReference>
<comment type="caution">
    <text evidence="10">The sequence shown here is derived from an EMBL/GenBank/DDBJ whole genome shotgun (WGS) entry which is preliminary data.</text>
</comment>
<evidence type="ECO:0000313" key="10">
    <source>
        <dbReference type="EMBL" id="MDQ0391590.1"/>
    </source>
</evidence>
<name>A0ABU0FC02_9HYPH</name>
<comment type="function">
    <text evidence="1 8">Involved in lipopolysaccharide (LPS) biosynthesis. Catalyzes the transfer of 3-deoxy-D-manno-octulosonate (Kdo) residue(s) from CMP-Kdo to lipid IV(A), the tetraacyldisaccharide-1,4'-bisphosphate precursor of lipid A.</text>
</comment>
<reference evidence="10 11" key="1">
    <citation type="submission" date="2023-07" db="EMBL/GenBank/DDBJ databases">
        <title>Genomic Encyclopedia of Type Strains, Phase IV (KMG-IV): sequencing the most valuable type-strain genomes for metagenomic binning, comparative biology and taxonomic classification.</title>
        <authorList>
            <person name="Goeker M."/>
        </authorList>
    </citation>
    <scope>NUCLEOTIDE SEQUENCE [LARGE SCALE GENOMIC DNA]</scope>
    <source>
        <strain evidence="10 11">DSM 5896</strain>
    </source>
</reference>
<evidence type="ECO:0000256" key="5">
    <source>
        <dbReference type="ARBA" id="ARBA00022679"/>
    </source>
</evidence>
<comment type="similarity">
    <text evidence="8">Belongs to the glycosyltransferase group 1 family.</text>
</comment>
<dbReference type="EMBL" id="JAUSVK010000001">
    <property type="protein sequence ID" value="MDQ0391590.1"/>
    <property type="molecule type" value="Genomic_DNA"/>
</dbReference>
<dbReference type="GO" id="GO:0043842">
    <property type="term" value="F:Kdo transferase activity"/>
    <property type="evidence" value="ECO:0007669"/>
    <property type="project" value="UniProtKB-EC"/>
</dbReference>
<gene>
    <name evidence="10" type="ORF">J3R73_001382</name>
</gene>
<accession>A0ABU0FC02</accession>
<keyword evidence="8" id="KW-0448">Lipopolysaccharide biosynthesis</keyword>
<keyword evidence="5 8" id="KW-0808">Transferase</keyword>
<evidence type="ECO:0000259" key="9">
    <source>
        <dbReference type="Pfam" id="PF04413"/>
    </source>
</evidence>
<evidence type="ECO:0000256" key="6">
    <source>
        <dbReference type="ARBA" id="ARBA00031445"/>
    </source>
</evidence>
<dbReference type="Gene3D" id="3.40.50.11720">
    <property type="entry name" value="3-Deoxy-D-manno-octulosonic-acid transferase, N-terminal domain"/>
    <property type="match status" value="1"/>
</dbReference>
<dbReference type="Pfam" id="PF04413">
    <property type="entry name" value="Glycos_transf_N"/>
    <property type="match status" value="1"/>
</dbReference>
<keyword evidence="8" id="KW-1003">Cell membrane</keyword>
<evidence type="ECO:0000256" key="4">
    <source>
        <dbReference type="ARBA" id="ARBA00019077"/>
    </source>
</evidence>
<dbReference type="EC" id="2.4.99.12" evidence="3 8"/>
<dbReference type="SUPFAM" id="SSF53756">
    <property type="entry name" value="UDP-Glycosyltransferase/glycogen phosphorylase"/>
    <property type="match status" value="1"/>
</dbReference>
<keyword evidence="10" id="KW-0328">Glycosyltransferase</keyword>
<evidence type="ECO:0000256" key="3">
    <source>
        <dbReference type="ARBA" id="ARBA00012621"/>
    </source>
</evidence>
<evidence type="ECO:0000256" key="8">
    <source>
        <dbReference type="RuleBase" id="RU365103"/>
    </source>
</evidence>
<dbReference type="PANTHER" id="PTHR42755:SF1">
    <property type="entry name" value="3-DEOXY-D-MANNO-OCTULOSONIC ACID TRANSFERASE, MITOCHONDRIAL-RELATED"/>
    <property type="match status" value="1"/>
</dbReference>
<feature type="domain" description="3-deoxy-D-manno-octulosonic-acid transferase N-terminal" evidence="9">
    <location>
        <begin position="42"/>
        <end position="213"/>
    </location>
</feature>
<dbReference type="Gene3D" id="3.40.50.2000">
    <property type="entry name" value="Glycogen Phosphorylase B"/>
    <property type="match status" value="1"/>
</dbReference>
<comment type="catalytic activity">
    <reaction evidence="7 8">
        <text>lipid IVA (E. coli) + CMP-3-deoxy-beta-D-manno-octulosonate = alpha-Kdo-(2-&gt;6)-lipid IVA (E. coli) + CMP + H(+)</text>
        <dbReference type="Rhea" id="RHEA:28066"/>
        <dbReference type="ChEBI" id="CHEBI:15378"/>
        <dbReference type="ChEBI" id="CHEBI:58603"/>
        <dbReference type="ChEBI" id="CHEBI:60364"/>
        <dbReference type="ChEBI" id="CHEBI:60377"/>
        <dbReference type="ChEBI" id="CHEBI:85987"/>
        <dbReference type="EC" id="2.4.99.12"/>
    </reaction>
</comment>
<sequence>MKAGSPVTLRLYRAATAGFGPFAGLLLARRQRRGKEDAARKSERLGIAGRPRPEGRLCWLHGASVGEAVTILPVAERLAAQGFRILLTTGTVTSAALMAQRLPEGAIHQFVPLDVPVFVRRFLAHWRPDLALFVESELWPAMISEISAAGIPLALVNGRMSPRSFQRWQKAPRTIGALLRCFDLCAAQSADDGARIAALGAPHVISTGNLKFDTPPPPADPVRLEALQEAVEGRPLWLAASTHAGEEALAGAVHEKLKGRFPGLLTIIVPRHPDRGAAIAADLSARGLACLRRSEGRLPEDGTDIYIADTVGELGLFYRLARIVFVGKSLVGRGGQNPVEPAKLGASVLHGPFVHNFVEAYGAFDAMGGAITVRDGEELTAAVGRLLADPGAVARLAEAGAQAVASLSGALDRTMQALAGLAANETP</sequence>
<organism evidence="10 11">
    <name type="scientific">Labrys monachus</name>
    <dbReference type="NCBI Taxonomy" id="217067"/>
    <lineage>
        <taxon>Bacteria</taxon>
        <taxon>Pseudomonadati</taxon>
        <taxon>Pseudomonadota</taxon>
        <taxon>Alphaproteobacteria</taxon>
        <taxon>Hyphomicrobiales</taxon>
        <taxon>Xanthobacteraceae</taxon>
        <taxon>Labrys</taxon>
    </lineage>
</organism>
<dbReference type="InterPro" id="IPR039901">
    <property type="entry name" value="Kdotransferase"/>
</dbReference>
<evidence type="ECO:0000256" key="7">
    <source>
        <dbReference type="ARBA" id="ARBA00049183"/>
    </source>
</evidence>
<keyword evidence="11" id="KW-1185">Reference proteome</keyword>
<dbReference type="Proteomes" id="UP001237448">
    <property type="component" value="Unassembled WGS sequence"/>
</dbReference>
<evidence type="ECO:0000256" key="2">
    <source>
        <dbReference type="ARBA" id="ARBA00004713"/>
    </source>
</evidence>
<dbReference type="InterPro" id="IPR007507">
    <property type="entry name" value="Glycos_transf_N"/>
</dbReference>
<dbReference type="PANTHER" id="PTHR42755">
    <property type="entry name" value="3-DEOXY-MANNO-OCTULOSONATE CYTIDYLYLTRANSFERASE"/>
    <property type="match status" value="1"/>
</dbReference>
<comment type="pathway">
    <text evidence="2 8">Bacterial outer membrane biogenesis; LPS core biosynthesis.</text>
</comment>
<keyword evidence="8" id="KW-0472">Membrane</keyword>
<comment type="subcellular location">
    <subcellularLocation>
        <location evidence="8">Cell membrane</location>
    </subcellularLocation>
</comment>